<evidence type="ECO:0000313" key="1">
    <source>
        <dbReference type="EMBL" id="MDX8304847.1"/>
    </source>
</evidence>
<dbReference type="RefSeq" id="WP_244910351.1">
    <property type="nucleotide sequence ID" value="NZ_CP192781.1"/>
</dbReference>
<accession>A0AAW9FDZ3</accession>
<sequence length="55" mass="6040">MPAAGSSGVDHEQISDMLFFDQMGENALGQWRAADISHANKKDGCAFHRSYKAKL</sequence>
<proteinExistence type="predicted"/>
<gene>
    <name evidence="1" type="ORF">RMR22_21550</name>
</gene>
<protein>
    <submittedName>
        <fullName evidence="1">Uncharacterized protein</fullName>
    </submittedName>
</protein>
<name>A0AAW9FDZ3_9HYPH</name>
<dbReference type="AlphaFoldDB" id="A0AAW9FDZ3"/>
<organism evidence="1">
    <name type="scientific">Agrobacterium rosae</name>
    <dbReference type="NCBI Taxonomy" id="1972867"/>
    <lineage>
        <taxon>Bacteria</taxon>
        <taxon>Pseudomonadati</taxon>
        <taxon>Pseudomonadota</taxon>
        <taxon>Alphaproteobacteria</taxon>
        <taxon>Hyphomicrobiales</taxon>
        <taxon>Rhizobiaceae</taxon>
        <taxon>Rhizobium/Agrobacterium group</taxon>
        <taxon>Agrobacterium</taxon>
    </lineage>
</organism>
<dbReference type="EMBL" id="JAVRAF010000010">
    <property type="protein sequence ID" value="MDX8304847.1"/>
    <property type="molecule type" value="Genomic_DNA"/>
</dbReference>
<comment type="caution">
    <text evidence="1">The sequence shown here is derived from an EMBL/GenBank/DDBJ whole genome shotgun (WGS) entry which is preliminary data.</text>
</comment>
<reference evidence="1" key="1">
    <citation type="journal article" date="2023" name="Phytobiomes J">
        <title>Deciphering the key players within the bacterial microbiota associated with aerial crown gall tumors on rhododendron: Insights into the gallobiome.</title>
        <authorList>
            <person name="Kuzmanovic N."/>
            <person name="Nesme J."/>
            <person name="Wolf J."/>
            <person name="Neumann-Schaal M."/>
            <person name="Petersen J."/>
            <person name="Fernandez-Gnecco G."/>
            <person name="Sproeer C."/>
            <person name="Bunk B."/>
            <person name="Overmann J."/>
            <person name="Sorensen S.J."/>
            <person name="Idczak E."/>
            <person name="Smalla K."/>
        </authorList>
    </citation>
    <scope>NUCLEOTIDE SEQUENCE</scope>
    <source>
        <strain evidence="1">Rho-11.1</strain>
    </source>
</reference>